<feature type="transmembrane region" description="Helical" evidence="17">
    <location>
        <begin position="202"/>
        <end position="223"/>
    </location>
</feature>
<evidence type="ECO:0000256" key="13">
    <source>
        <dbReference type="ARBA" id="ARBA00023075"/>
    </source>
</evidence>
<evidence type="ECO:0000256" key="3">
    <source>
        <dbReference type="ARBA" id="ARBA00012944"/>
    </source>
</evidence>
<evidence type="ECO:0000256" key="4">
    <source>
        <dbReference type="ARBA" id="ARBA00021008"/>
    </source>
</evidence>
<dbReference type="PANTHER" id="PTHR46552:SF1">
    <property type="entry name" value="NADH-UBIQUINONE OXIDOREDUCTASE CHAIN 2"/>
    <property type="match status" value="1"/>
</dbReference>
<evidence type="ECO:0000256" key="15">
    <source>
        <dbReference type="ARBA" id="ARBA00023136"/>
    </source>
</evidence>
<evidence type="ECO:0000259" key="18">
    <source>
        <dbReference type="Pfam" id="PF00361"/>
    </source>
</evidence>
<comment type="subcellular location">
    <subcellularLocation>
        <location evidence="1 17">Mitochondrion inner membrane</location>
        <topology evidence="1 17">Multi-pass membrane protein</topology>
    </subcellularLocation>
</comment>
<evidence type="ECO:0000256" key="11">
    <source>
        <dbReference type="ARBA" id="ARBA00022989"/>
    </source>
</evidence>
<dbReference type="InterPro" id="IPR050175">
    <property type="entry name" value="Complex_I_Subunit_2"/>
</dbReference>
<reference evidence="19" key="1">
    <citation type="journal article" date="2010" name="Mar. Ecol. Prog. Ser.">
        <title>Ommastrephid squids, Sthenoteuthis oualaniensis and Dosidicus gigas, in the Eastern Pacific show convergent biographic breaks but contrasting population structures.</title>
        <authorList>
            <person name="Staaf D.J."/>
            <person name="Ruiz-Cooley R.I."/>
            <person name="Elliger C."/>
            <person name="Lebaric Z."/>
            <person name="Campos B."/>
            <person name="Markaida U."/>
            <person name="Gilly W."/>
        </authorList>
    </citation>
    <scope>NUCLEOTIDE SEQUENCE</scope>
    <source>
        <strain evidence="19">JOS1_Sept0-9</strain>
    </source>
</reference>
<feature type="transmembrane region" description="Helical" evidence="17">
    <location>
        <begin position="244"/>
        <end position="268"/>
    </location>
</feature>
<dbReference type="InterPro" id="IPR001750">
    <property type="entry name" value="ND/Mrp_TM"/>
</dbReference>
<dbReference type="GO" id="GO:0005743">
    <property type="term" value="C:mitochondrial inner membrane"/>
    <property type="evidence" value="ECO:0007669"/>
    <property type="project" value="UniProtKB-SubCell"/>
</dbReference>
<dbReference type="GO" id="GO:0008137">
    <property type="term" value="F:NADH dehydrogenase (ubiquinone) activity"/>
    <property type="evidence" value="ECO:0007669"/>
    <property type="project" value="UniProtKB-EC"/>
</dbReference>
<keyword evidence="5" id="KW-0813">Transport</keyword>
<evidence type="ECO:0000256" key="5">
    <source>
        <dbReference type="ARBA" id="ARBA00022448"/>
    </source>
</evidence>
<evidence type="ECO:0000256" key="10">
    <source>
        <dbReference type="ARBA" id="ARBA00022982"/>
    </source>
</evidence>
<protein>
    <recommendedName>
        <fullName evidence="4 17">NADH-ubiquinone oxidoreductase chain 2</fullName>
        <ecNumber evidence="3 17">7.1.1.2</ecNumber>
    </recommendedName>
</protein>
<feature type="transmembrane region" description="Helical" evidence="17">
    <location>
        <begin position="61"/>
        <end position="81"/>
    </location>
</feature>
<feature type="transmembrane region" description="Helical" evidence="17">
    <location>
        <begin position="126"/>
        <end position="145"/>
    </location>
</feature>
<dbReference type="GO" id="GO:0006120">
    <property type="term" value="P:mitochondrial electron transport, NADH to ubiquinone"/>
    <property type="evidence" value="ECO:0007669"/>
    <property type="project" value="InterPro"/>
</dbReference>
<evidence type="ECO:0000256" key="9">
    <source>
        <dbReference type="ARBA" id="ARBA00022967"/>
    </source>
</evidence>
<keyword evidence="13 17" id="KW-0830">Ubiquinone</keyword>
<dbReference type="EC" id="7.1.1.2" evidence="3 17"/>
<keyword evidence="15 17" id="KW-0472">Membrane</keyword>
<feature type="transmembrane region" description="Helical" evidence="17">
    <location>
        <begin position="177"/>
        <end position="196"/>
    </location>
</feature>
<evidence type="ECO:0000256" key="12">
    <source>
        <dbReference type="ARBA" id="ARBA00023027"/>
    </source>
</evidence>
<accession>E7E611</accession>
<evidence type="ECO:0000256" key="14">
    <source>
        <dbReference type="ARBA" id="ARBA00023128"/>
    </source>
</evidence>
<evidence type="ECO:0000256" key="16">
    <source>
        <dbReference type="ARBA" id="ARBA00049551"/>
    </source>
</evidence>
<feature type="transmembrane region" description="Helical" evidence="17">
    <location>
        <begin position="151"/>
        <end position="170"/>
    </location>
</feature>
<dbReference type="PANTHER" id="PTHR46552">
    <property type="entry name" value="NADH-UBIQUINONE OXIDOREDUCTASE CHAIN 2"/>
    <property type="match status" value="1"/>
</dbReference>
<keyword evidence="7 17" id="KW-0812">Transmembrane</keyword>
<name>E7E611_DOSGI</name>
<proteinExistence type="inferred from homology"/>
<evidence type="ECO:0000256" key="2">
    <source>
        <dbReference type="ARBA" id="ARBA00007012"/>
    </source>
</evidence>
<keyword evidence="9 17" id="KW-1278">Translocase</keyword>
<geneLocation type="mitochondrion" evidence="19"/>
<dbReference type="Pfam" id="PF00361">
    <property type="entry name" value="Proton_antipo_M"/>
    <property type="match status" value="1"/>
</dbReference>
<dbReference type="PRINTS" id="PR01436">
    <property type="entry name" value="NADHDHGNASE2"/>
</dbReference>
<sequence length="346" mass="39631">MNNKFFPSNFLFILIMIMGTLFSLSSSHWLTMWMGLEINLMGFLPLMNIKGKTLEAEASMKYFIIQSMSSSILIISSVLMYNNTLSWYSMFTDSTFSLMIILSLVLKLGGAPLHFWMPSIAKQMSWSILFMMLTWQKLAPLLMLSLVNSNLMVVMLISMASTIVGSVMALNQTNIQLIMTYSSISHLGWMLSMITINSSLTMMYFFNYIMISMPLMNMLSMTLGNHLFMLTQQTKMNNMIPISLILSLGGLPPLLGFMSKLIILISLIEMKLMMLTMFMFVGTLISLYFYLNMSLMLMIKSYKNLHSNTTNKMYNPIISFNLLGSFIVYPIVIMFIKYAMTIFYKP</sequence>
<keyword evidence="11 17" id="KW-1133">Transmembrane helix</keyword>
<feature type="transmembrane region" description="Helical" evidence="17">
    <location>
        <begin position="274"/>
        <end position="299"/>
    </location>
</feature>
<feature type="domain" description="NADH:quinone oxidoreductase/Mrp antiporter transmembrane" evidence="18">
    <location>
        <begin position="26"/>
        <end position="286"/>
    </location>
</feature>
<feature type="transmembrane region" description="Helical" evidence="17">
    <location>
        <begin position="320"/>
        <end position="344"/>
    </location>
</feature>
<comment type="similarity">
    <text evidence="2 17">Belongs to the complex I subunit 2 family.</text>
</comment>
<keyword evidence="12 17" id="KW-0520">NAD</keyword>
<feature type="transmembrane region" description="Helical" evidence="17">
    <location>
        <begin position="30"/>
        <end position="49"/>
    </location>
</feature>
<keyword evidence="10 17" id="KW-0249">Electron transport</keyword>
<evidence type="ECO:0000256" key="17">
    <source>
        <dbReference type="RuleBase" id="RU003403"/>
    </source>
</evidence>
<comment type="catalytic activity">
    <reaction evidence="16 17">
        <text>a ubiquinone + NADH + 5 H(+)(in) = a ubiquinol + NAD(+) + 4 H(+)(out)</text>
        <dbReference type="Rhea" id="RHEA:29091"/>
        <dbReference type="Rhea" id="RHEA-COMP:9565"/>
        <dbReference type="Rhea" id="RHEA-COMP:9566"/>
        <dbReference type="ChEBI" id="CHEBI:15378"/>
        <dbReference type="ChEBI" id="CHEBI:16389"/>
        <dbReference type="ChEBI" id="CHEBI:17976"/>
        <dbReference type="ChEBI" id="CHEBI:57540"/>
        <dbReference type="ChEBI" id="CHEBI:57945"/>
        <dbReference type="EC" id="7.1.1.2"/>
    </reaction>
</comment>
<dbReference type="InterPro" id="IPR003917">
    <property type="entry name" value="NADH_UbQ_OxRdtase_chain2"/>
</dbReference>
<keyword evidence="14 17" id="KW-0496">Mitochondrion</keyword>
<evidence type="ECO:0000256" key="7">
    <source>
        <dbReference type="ARBA" id="ARBA00022692"/>
    </source>
</evidence>
<evidence type="ECO:0000256" key="1">
    <source>
        <dbReference type="ARBA" id="ARBA00004448"/>
    </source>
</evidence>
<dbReference type="AlphaFoldDB" id="E7E611"/>
<evidence type="ECO:0000256" key="8">
    <source>
        <dbReference type="ARBA" id="ARBA00022792"/>
    </source>
</evidence>
<organism evidence="19">
    <name type="scientific">Dosidicus gigas</name>
    <name type="common">Humboldt squid</name>
    <dbReference type="NCBI Taxonomy" id="346249"/>
    <lineage>
        <taxon>Eukaryota</taxon>
        <taxon>Metazoa</taxon>
        <taxon>Spiralia</taxon>
        <taxon>Lophotrochozoa</taxon>
        <taxon>Mollusca</taxon>
        <taxon>Cephalopoda</taxon>
        <taxon>Coleoidea</taxon>
        <taxon>Decapodiformes</taxon>
        <taxon>Oegopsida</taxon>
        <taxon>Ommastrephidae</taxon>
        <taxon>Dosidicus</taxon>
    </lineage>
</organism>
<feature type="transmembrane region" description="Helical" evidence="17">
    <location>
        <begin position="5"/>
        <end position="24"/>
    </location>
</feature>
<comment type="function">
    <text evidence="17">Core subunit of the mitochondrial membrane respiratory chain NADH dehydrogenase (Complex I) which catalyzes electron transfer from NADH through the respiratory chain, using ubiquinone as an electron acceptor. Essential for the catalytic activity and assembly of complex I.</text>
</comment>
<evidence type="ECO:0000256" key="6">
    <source>
        <dbReference type="ARBA" id="ARBA00022660"/>
    </source>
</evidence>
<dbReference type="EMBL" id="HQ612474">
    <property type="protein sequence ID" value="ADU54881.1"/>
    <property type="molecule type" value="Genomic_DNA"/>
</dbReference>
<keyword evidence="6 17" id="KW-0679">Respiratory chain</keyword>
<gene>
    <name evidence="19" type="primary">ND2</name>
</gene>
<keyword evidence="8 17" id="KW-0999">Mitochondrion inner membrane</keyword>
<evidence type="ECO:0000313" key="19">
    <source>
        <dbReference type="EMBL" id="ADU54881.1"/>
    </source>
</evidence>